<proteinExistence type="predicted"/>
<dbReference type="InterPro" id="IPR026444">
    <property type="entry name" value="Secre_tail"/>
</dbReference>
<dbReference type="SUPFAM" id="SSF101898">
    <property type="entry name" value="NHL repeat"/>
    <property type="match status" value="1"/>
</dbReference>
<keyword evidence="1" id="KW-0732">Signal</keyword>
<feature type="chain" id="PRO_5021334214" evidence="1">
    <location>
        <begin position="19"/>
        <end position="542"/>
    </location>
</feature>
<evidence type="ECO:0000259" key="2">
    <source>
        <dbReference type="Pfam" id="PF18962"/>
    </source>
</evidence>
<dbReference type="OrthoDB" id="610424at2"/>
<dbReference type="EMBL" id="SRLD01000004">
    <property type="protein sequence ID" value="TGE19278.1"/>
    <property type="molecule type" value="Genomic_DNA"/>
</dbReference>
<dbReference type="NCBIfam" id="TIGR04183">
    <property type="entry name" value="Por_Secre_tail"/>
    <property type="match status" value="1"/>
</dbReference>
<organism evidence="3 4">
    <name type="scientific">Hymenobacter elongatus</name>
    <dbReference type="NCBI Taxonomy" id="877208"/>
    <lineage>
        <taxon>Bacteria</taxon>
        <taxon>Pseudomonadati</taxon>
        <taxon>Bacteroidota</taxon>
        <taxon>Cytophagia</taxon>
        <taxon>Cytophagales</taxon>
        <taxon>Hymenobacteraceae</taxon>
        <taxon>Hymenobacter</taxon>
    </lineage>
</organism>
<dbReference type="RefSeq" id="WP_135496289.1">
    <property type="nucleotide sequence ID" value="NZ_SRLD01000004.1"/>
</dbReference>
<dbReference type="SUPFAM" id="SSF63829">
    <property type="entry name" value="Calcium-dependent phosphotriesterase"/>
    <property type="match status" value="1"/>
</dbReference>
<sequence>MKQLFLAFALLAALAAPAQTPTWNWLQSVEGVNSITDIAIAPTGDFYITGRFDNSLQLNNRRLTSPGRCLYIARLDASGRVLKTTQLNVSTDVLPTSLAVDRNGNCYVAGSFRGTLTYGSSGRITSQSPNADDVLLLKCSPEGTVRWVRQASSTGPEQYATQNQGWSVAVDASGNSYVTGSVSGSAVRFGSLSFANRQNKAFLASYDGQGTVRWAKLWDAPAGSFAASAGRATCVDGAGNCYVSGNFSTTLTIDGTTLQPANSESNLFLVRFDTRQGQLRWAKAPGGYGDGKALATDAAGKVYVADSFSGTASFGATTLTSAGSADVFVARYNTQGQSEWATAMGGPNYDFPTDIAVDQAAGQAYVTGSQGITSANQTFITQLQATGQIVRTTLVGGPGTSTGSCLALDSRNTVYTAGIATGSCQFGPHATSGTSTASYLGRFGLTSPSAARPESPVLALEASVFPNPVEDRFTLRVQAPDAGQPMQATLYNKHGRIVARQTLQSAAGSAETVFDTSGLPSGLYVLNLEHNQKITTQLVTVR</sequence>
<evidence type="ECO:0000256" key="1">
    <source>
        <dbReference type="SAM" id="SignalP"/>
    </source>
</evidence>
<feature type="domain" description="Secretion system C-terminal sorting" evidence="2">
    <location>
        <begin position="464"/>
        <end position="537"/>
    </location>
</feature>
<dbReference type="Gene3D" id="2.120.10.30">
    <property type="entry name" value="TolB, C-terminal domain"/>
    <property type="match status" value="1"/>
</dbReference>
<comment type="caution">
    <text evidence="3">The sequence shown here is derived from an EMBL/GenBank/DDBJ whole genome shotgun (WGS) entry which is preliminary data.</text>
</comment>
<dbReference type="Gene3D" id="2.40.10.500">
    <property type="match status" value="1"/>
</dbReference>
<protein>
    <submittedName>
        <fullName evidence="3">T9SS type A sorting domain-containing protein</fullName>
    </submittedName>
</protein>
<name>A0A4Z0PR45_9BACT</name>
<feature type="signal peptide" evidence="1">
    <location>
        <begin position="1"/>
        <end position="18"/>
    </location>
</feature>
<dbReference type="PANTHER" id="PTHR35580">
    <property type="entry name" value="CELL SURFACE GLYCOPROTEIN (S-LAYER PROTEIN)-LIKE PROTEIN"/>
    <property type="match status" value="1"/>
</dbReference>
<evidence type="ECO:0000313" key="4">
    <source>
        <dbReference type="Proteomes" id="UP000297739"/>
    </source>
</evidence>
<gene>
    <name evidence="3" type="ORF">E5J99_03290</name>
</gene>
<dbReference type="InterPro" id="IPR010620">
    <property type="entry name" value="SBBP_repeat"/>
</dbReference>
<dbReference type="AlphaFoldDB" id="A0A4Z0PR45"/>
<reference evidence="3 4" key="1">
    <citation type="submission" date="2019-04" db="EMBL/GenBank/DDBJ databases">
        <authorList>
            <person name="Feng G."/>
            <person name="Zhang J."/>
            <person name="Zhu H."/>
        </authorList>
    </citation>
    <scope>NUCLEOTIDE SEQUENCE [LARGE SCALE GENOMIC DNA]</scope>
    <source>
        <strain evidence="3 4">JCM 17223</strain>
    </source>
</reference>
<dbReference type="Pfam" id="PF18962">
    <property type="entry name" value="Por_Secre_tail"/>
    <property type="match status" value="1"/>
</dbReference>
<dbReference type="PANTHER" id="PTHR35580:SF1">
    <property type="entry name" value="PHYTASE-LIKE DOMAIN-CONTAINING PROTEIN"/>
    <property type="match status" value="1"/>
</dbReference>
<keyword evidence="4" id="KW-1185">Reference proteome</keyword>
<dbReference type="Proteomes" id="UP000297739">
    <property type="component" value="Unassembled WGS sequence"/>
</dbReference>
<dbReference type="InterPro" id="IPR011042">
    <property type="entry name" value="6-blade_b-propeller_TolB-like"/>
</dbReference>
<dbReference type="Pfam" id="PF06739">
    <property type="entry name" value="SBBP"/>
    <property type="match status" value="1"/>
</dbReference>
<accession>A0A4Z0PR45</accession>
<dbReference type="InterPro" id="IPR052918">
    <property type="entry name" value="Motility_Chemotaxis_Reg"/>
</dbReference>
<evidence type="ECO:0000313" key="3">
    <source>
        <dbReference type="EMBL" id="TGE19278.1"/>
    </source>
</evidence>